<keyword evidence="4" id="KW-0489">Methyltransferase</keyword>
<dbReference type="AlphaFoldDB" id="A0A2K8QSC0"/>
<dbReference type="Pfam" id="PF06029">
    <property type="entry name" value="AlkA_N"/>
    <property type="match status" value="1"/>
</dbReference>
<organism evidence="11 12">
    <name type="scientific">Dickeya fangzhongdai</name>
    <dbReference type="NCBI Taxonomy" id="1778540"/>
    <lineage>
        <taxon>Bacteria</taxon>
        <taxon>Pseudomonadati</taxon>
        <taxon>Pseudomonadota</taxon>
        <taxon>Gammaproteobacteria</taxon>
        <taxon>Enterobacterales</taxon>
        <taxon>Pectobacteriaceae</taxon>
        <taxon>Dickeya</taxon>
    </lineage>
</organism>
<dbReference type="GO" id="GO:0008270">
    <property type="term" value="F:zinc ion binding"/>
    <property type="evidence" value="ECO:0007669"/>
    <property type="project" value="InterPro"/>
</dbReference>
<dbReference type="InterPro" id="IPR035451">
    <property type="entry name" value="Ada-like_dom_sf"/>
</dbReference>
<keyword evidence="4" id="KW-0808">Transferase</keyword>
<feature type="domain" description="HTH araC/xylS-type" evidence="10">
    <location>
        <begin position="84"/>
        <end position="186"/>
    </location>
</feature>
<dbReference type="GO" id="GO:0032131">
    <property type="term" value="F:alkylated DNA binding"/>
    <property type="evidence" value="ECO:0007669"/>
    <property type="project" value="TreeGrafter"/>
</dbReference>
<dbReference type="Pfam" id="PF02805">
    <property type="entry name" value="Ada_Zn_binding"/>
    <property type="match status" value="1"/>
</dbReference>
<dbReference type="RefSeq" id="WP_100850200.1">
    <property type="nucleotide sequence ID" value="NZ_BMJF01000005.1"/>
</dbReference>
<dbReference type="GO" id="GO:0043565">
    <property type="term" value="F:sequence-specific DNA binding"/>
    <property type="evidence" value="ECO:0007669"/>
    <property type="project" value="InterPro"/>
</dbReference>
<dbReference type="EMBL" id="CP025003">
    <property type="protein sequence ID" value="ATZ95995.1"/>
    <property type="molecule type" value="Genomic_DNA"/>
</dbReference>
<dbReference type="InterPro" id="IPR011257">
    <property type="entry name" value="DNA_glycosylase"/>
</dbReference>
<dbReference type="InterPro" id="IPR018060">
    <property type="entry name" value="HTH_AraC"/>
</dbReference>
<dbReference type="Pfam" id="PF12833">
    <property type="entry name" value="HTH_18"/>
    <property type="match status" value="1"/>
</dbReference>
<dbReference type="Gene3D" id="1.10.10.60">
    <property type="entry name" value="Homeodomain-like"/>
    <property type="match status" value="1"/>
</dbReference>
<accession>A0A2K8QSC0</accession>
<dbReference type="SUPFAM" id="SSF46689">
    <property type="entry name" value="Homeodomain-like"/>
    <property type="match status" value="1"/>
</dbReference>
<dbReference type="GO" id="GO:0043916">
    <property type="term" value="F:DNA-7-methylguanine glycosylase activity"/>
    <property type="evidence" value="ECO:0007669"/>
    <property type="project" value="TreeGrafter"/>
</dbReference>
<dbReference type="KEGG" id="dfn:CVE23_19665"/>
<evidence type="ECO:0000256" key="6">
    <source>
        <dbReference type="ARBA" id="ARBA00023015"/>
    </source>
</evidence>
<keyword evidence="8" id="KW-0804">Transcription</keyword>
<evidence type="ECO:0000313" key="12">
    <source>
        <dbReference type="Proteomes" id="UP000231901"/>
    </source>
</evidence>
<dbReference type="SUPFAM" id="SSF48150">
    <property type="entry name" value="DNA-glycosylase"/>
    <property type="match status" value="1"/>
</dbReference>
<dbReference type="EC" id="3.2.2.21" evidence="3"/>
<dbReference type="PROSITE" id="PS01124">
    <property type="entry name" value="HTH_ARAC_FAMILY_2"/>
    <property type="match status" value="1"/>
</dbReference>
<dbReference type="GO" id="GO:0032993">
    <property type="term" value="C:protein-DNA complex"/>
    <property type="evidence" value="ECO:0007669"/>
    <property type="project" value="TreeGrafter"/>
</dbReference>
<dbReference type="InterPro" id="IPR010316">
    <property type="entry name" value="AlkA_N"/>
</dbReference>
<evidence type="ECO:0000256" key="7">
    <source>
        <dbReference type="ARBA" id="ARBA00023159"/>
    </source>
</evidence>
<keyword evidence="9" id="KW-0234">DNA repair</keyword>
<name>A0A2K8QSC0_9GAMM</name>
<keyword evidence="5" id="KW-0227">DNA damage</keyword>
<evidence type="ECO:0000313" key="11">
    <source>
        <dbReference type="EMBL" id="ATZ95995.1"/>
    </source>
</evidence>
<dbReference type="InterPro" id="IPR037046">
    <property type="entry name" value="AlkA_N_sf"/>
</dbReference>
<dbReference type="GO" id="GO:0006285">
    <property type="term" value="P:base-excision repair, AP site formation"/>
    <property type="evidence" value="ECO:0007669"/>
    <property type="project" value="TreeGrafter"/>
</dbReference>
<sequence length="454" mass="51734">MNDTVLTTWQQARISRDPRFDGTFFVAVKSTGIFCRPICPAPLPLEKNVVYYRTRTEAIQAGFRPCLRCKPEYAPRFAELDRKQQLPVRIAAAIDSGEHLLSKVEQIAAAHHLSSRYLNRLFREHYGCSVKEYQNIAKIFFAKKLFQSSSLSITDIAASCGFNGLSGFYQLIDKYLKTTPKRMMLSPPDSRDKAEHIRLRLPVGGRYHWDYFLAFQFRRLIDGVEWIDGETYGRRFILNGEKGSFQIRPATGGFDVTIALSRLTLLSQVLERIRNMFDLNVNIDAIEDQLRQAYPTLPIASGIRIPGVFSPFEAAIRAVCGQQVSVGAATTLLNQLVSLCAIEEDGQRYFPTPDRITPEIVEPLRSMRSKKTTLVNVADWFCRHDISDIDRLTEVKGIGRWTLDYLKLRSLNDPDIWLGGDLGIRNALRQLGEIDPQRAAPWKSYLTLHLWNTL</sequence>
<dbReference type="Gene3D" id="3.30.310.20">
    <property type="entry name" value="DNA-3-methyladenine glycosylase AlkA, N-terminal domain"/>
    <property type="match status" value="1"/>
</dbReference>
<protein>
    <recommendedName>
        <fullName evidence="3">DNA-3-methyladenine glycosylase II</fullName>
        <ecNumber evidence="3">3.2.2.21</ecNumber>
    </recommendedName>
</protein>
<evidence type="ECO:0000256" key="1">
    <source>
        <dbReference type="ARBA" id="ARBA00000086"/>
    </source>
</evidence>
<dbReference type="SMART" id="SM01009">
    <property type="entry name" value="AlkA_N"/>
    <property type="match status" value="1"/>
</dbReference>
<evidence type="ECO:0000256" key="3">
    <source>
        <dbReference type="ARBA" id="ARBA00012000"/>
    </source>
</evidence>
<dbReference type="SMART" id="SM00342">
    <property type="entry name" value="HTH_ARAC"/>
    <property type="match status" value="1"/>
</dbReference>
<dbReference type="Gene3D" id="1.10.340.30">
    <property type="entry name" value="Hypothetical protein, domain 2"/>
    <property type="match status" value="1"/>
</dbReference>
<dbReference type="CDD" id="cd00056">
    <property type="entry name" value="ENDO3c"/>
    <property type="match status" value="1"/>
</dbReference>
<keyword evidence="7" id="KW-0010">Activator</keyword>
<evidence type="ECO:0000259" key="10">
    <source>
        <dbReference type="PROSITE" id="PS01124"/>
    </source>
</evidence>
<dbReference type="GO" id="GO:0008725">
    <property type="term" value="F:DNA-3-methyladenine glycosylase activity"/>
    <property type="evidence" value="ECO:0007669"/>
    <property type="project" value="TreeGrafter"/>
</dbReference>
<dbReference type="GO" id="GO:0008168">
    <property type="term" value="F:methyltransferase activity"/>
    <property type="evidence" value="ECO:0007669"/>
    <property type="project" value="UniProtKB-KW"/>
</dbReference>
<comment type="cofactor">
    <cofactor evidence="2">
        <name>Zn(2+)</name>
        <dbReference type="ChEBI" id="CHEBI:29105"/>
    </cofactor>
</comment>
<keyword evidence="6" id="KW-0805">Transcription regulation</keyword>
<dbReference type="SUPFAM" id="SSF55945">
    <property type="entry name" value="TATA-box binding protein-like"/>
    <property type="match status" value="1"/>
</dbReference>
<evidence type="ECO:0000256" key="5">
    <source>
        <dbReference type="ARBA" id="ARBA00022763"/>
    </source>
</evidence>
<evidence type="ECO:0000256" key="2">
    <source>
        <dbReference type="ARBA" id="ARBA00001947"/>
    </source>
</evidence>
<dbReference type="GO" id="GO:0032259">
    <property type="term" value="P:methylation"/>
    <property type="evidence" value="ECO:0007669"/>
    <property type="project" value="UniProtKB-KW"/>
</dbReference>
<dbReference type="Proteomes" id="UP000231901">
    <property type="component" value="Chromosome"/>
</dbReference>
<dbReference type="PANTHER" id="PTHR43003:SF13">
    <property type="entry name" value="DNA-3-METHYLADENINE GLYCOSYLASE 2"/>
    <property type="match status" value="1"/>
</dbReference>
<dbReference type="GO" id="GO:0003700">
    <property type="term" value="F:DNA-binding transcription factor activity"/>
    <property type="evidence" value="ECO:0007669"/>
    <property type="project" value="InterPro"/>
</dbReference>
<dbReference type="PANTHER" id="PTHR43003">
    <property type="entry name" value="DNA-3-METHYLADENINE GLYCOSYLASE"/>
    <property type="match status" value="1"/>
</dbReference>
<dbReference type="SUPFAM" id="SSF57884">
    <property type="entry name" value="Ada DNA repair protein, N-terminal domain (N-Ada 10)"/>
    <property type="match status" value="1"/>
</dbReference>
<dbReference type="Gene3D" id="3.40.10.10">
    <property type="entry name" value="DNA Methylphosphotriester Repair Domain"/>
    <property type="match status" value="1"/>
</dbReference>
<evidence type="ECO:0000256" key="8">
    <source>
        <dbReference type="ARBA" id="ARBA00023163"/>
    </source>
</evidence>
<proteinExistence type="predicted"/>
<gene>
    <name evidence="11" type="ORF">CVE23_19665</name>
</gene>
<comment type="catalytic activity">
    <reaction evidence="1">
        <text>Hydrolysis of alkylated DNA, releasing 3-methyladenine, 3-methylguanine, 7-methylguanine and 7-methyladenine.</text>
        <dbReference type="EC" id="3.2.2.21"/>
    </reaction>
</comment>
<dbReference type="InterPro" id="IPR003265">
    <property type="entry name" value="HhH-GPD_domain"/>
</dbReference>
<dbReference type="InterPro" id="IPR051912">
    <property type="entry name" value="Alkylbase_DNA_Glycosylase/TA"/>
</dbReference>
<evidence type="ECO:0000256" key="4">
    <source>
        <dbReference type="ARBA" id="ARBA00022603"/>
    </source>
</evidence>
<evidence type="ECO:0000256" key="9">
    <source>
        <dbReference type="ARBA" id="ARBA00023204"/>
    </source>
</evidence>
<reference evidence="12" key="1">
    <citation type="journal article" date="2018" name="Genome Announc.">
        <title>Complete genome sequence of a Dickeya fangzhongdai type strain causing bleeding canker of pear tree trunks.</title>
        <authorList>
            <person name="Zhao Y."/>
            <person name="Tian Y."/>
            <person name="Li X."/>
            <person name="Hu B."/>
        </authorList>
    </citation>
    <scope>NUCLEOTIDE SEQUENCE [LARGE SCALE GENOMIC DNA]</scope>
    <source>
        <strain evidence="12">DSM 101947</strain>
    </source>
</reference>
<dbReference type="GO" id="GO:0005737">
    <property type="term" value="C:cytoplasm"/>
    <property type="evidence" value="ECO:0007669"/>
    <property type="project" value="TreeGrafter"/>
</dbReference>
<dbReference type="InterPro" id="IPR009057">
    <property type="entry name" value="Homeodomain-like_sf"/>
</dbReference>
<dbReference type="GO" id="GO:0006307">
    <property type="term" value="P:DNA alkylation repair"/>
    <property type="evidence" value="ECO:0007669"/>
    <property type="project" value="TreeGrafter"/>
</dbReference>
<dbReference type="GeneID" id="66566536"/>
<keyword evidence="12" id="KW-1185">Reference proteome</keyword>
<dbReference type="InterPro" id="IPR004026">
    <property type="entry name" value="Ada_DNA_repair_Zn-bd"/>
</dbReference>